<proteinExistence type="predicted"/>
<organism evidence="1 2">
    <name type="scientific">Shigella dysenteriae 1617</name>
    <dbReference type="NCBI Taxonomy" id="754093"/>
    <lineage>
        <taxon>Bacteria</taxon>
        <taxon>Pseudomonadati</taxon>
        <taxon>Pseudomonadota</taxon>
        <taxon>Gammaproteobacteria</taxon>
        <taxon>Enterobacterales</taxon>
        <taxon>Enterobacteriaceae</taxon>
        <taxon>Shigella</taxon>
    </lineage>
</organism>
<evidence type="ECO:0000313" key="1">
    <source>
        <dbReference type="EMBL" id="AHA66038.1"/>
    </source>
</evidence>
<gene>
    <name evidence="1" type="ORF">Asd1617_03211</name>
</gene>
<dbReference type="KEGG" id="sdz:Asd1617_03211"/>
<dbReference type="HOGENOM" id="CLU_3398462_0_0_6"/>
<dbReference type="Proteomes" id="UP000031647">
    <property type="component" value="Chromosome"/>
</dbReference>
<name>A0A0A6ZV91_SHIDY</name>
<sequence length="31" mass="3581">MSVIIFGYGYRQNALPLTRAYLPDQSTPHDR</sequence>
<dbReference type="EMBL" id="CP006736">
    <property type="protein sequence ID" value="AHA66038.1"/>
    <property type="molecule type" value="Genomic_DNA"/>
</dbReference>
<reference evidence="1 2" key="1">
    <citation type="submission" date="2013-09" db="EMBL/GenBank/DDBJ databases">
        <title>Comparative genomics of Sd1617 to representative strains in evaluating its pathogenesis.</title>
        <authorList>
            <person name="Aksomboon Vongsawan A."/>
            <person name="Kapatral V."/>
            <person name="Vaisvil B."/>
            <person name="Serichantalergs O."/>
            <person name="Hale T.L."/>
            <person name="Mason C.J."/>
        </authorList>
    </citation>
    <scope>NUCLEOTIDE SEQUENCE [LARGE SCALE GENOMIC DNA]</scope>
    <source>
        <strain evidence="1 2">1617</strain>
    </source>
</reference>
<dbReference type="AlphaFoldDB" id="A0A0A6ZV91"/>
<protein>
    <submittedName>
        <fullName evidence="1">Uncharacterized protein</fullName>
    </submittedName>
</protein>
<accession>A0A0A6ZV91</accession>
<evidence type="ECO:0000313" key="2">
    <source>
        <dbReference type="Proteomes" id="UP000031647"/>
    </source>
</evidence>